<comment type="caution">
    <text evidence="2">The sequence shown here is derived from an EMBL/GenBank/DDBJ whole genome shotgun (WGS) entry which is preliminary data.</text>
</comment>
<organism evidence="2 3">
    <name type="scientific">Streptomyces cirratus</name>
    <dbReference type="NCBI Taxonomy" id="68187"/>
    <lineage>
        <taxon>Bacteria</taxon>
        <taxon>Bacillati</taxon>
        <taxon>Actinomycetota</taxon>
        <taxon>Actinomycetes</taxon>
        <taxon>Kitasatosporales</taxon>
        <taxon>Streptomycetaceae</taxon>
        <taxon>Streptomyces</taxon>
    </lineage>
</organism>
<evidence type="ECO:0000313" key="3">
    <source>
        <dbReference type="Proteomes" id="UP000642673"/>
    </source>
</evidence>
<evidence type="ECO:0000256" key="1">
    <source>
        <dbReference type="SAM" id="MobiDB-lite"/>
    </source>
</evidence>
<keyword evidence="3" id="KW-1185">Reference proteome</keyword>
<name>A0ABQ3F438_9ACTN</name>
<evidence type="ECO:0000313" key="2">
    <source>
        <dbReference type="EMBL" id="GHB80793.1"/>
    </source>
</evidence>
<dbReference type="RefSeq" id="WP_190187320.1">
    <property type="nucleotide sequence ID" value="NZ_BMVP01000018.1"/>
</dbReference>
<dbReference type="Proteomes" id="UP000642673">
    <property type="component" value="Unassembled WGS sequence"/>
</dbReference>
<sequence>MDLAGGLTFAQPGADVGGEGIDVLFVVGPGELTGAPAELGKSRTPQGVEKRVGSAWSPWPPRPAVPEGDMVHAELRDVGLSQ</sequence>
<feature type="region of interest" description="Disordered" evidence="1">
    <location>
        <begin position="34"/>
        <end position="67"/>
    </location>
</feature>
<reference evidence="3" key="1">
    <citation type="journal article" date="2019" name="Int. J. Syst. Evol. Microbiol.">
        <title>The Global Catalogue of Microorganisms (GCM) 10K type strain sequencing project: providing services to taxonomists for standard genome sequencing and annotation.</title>
        <authorList>
            <consortium name="The Broad Institute Genomics Platform"/>
            <consortium name="The Broad Institute Genome Sequencing Center for Infectious Disease"/>
            <person name="Wu L."/>
            <person name="Ma J."/>
        </authorList>
    </citation>
    <scope>NUCLEOTIDE SEQUENCE [LARGE SCALE GENOMIC DNA]</scope>
    <source>
        <strain evidence="3">JCM 4738</strain>
    </source>
</reference>
<gene>
    <name evidence="2" type="ORF">GCM10010347_59470</name>
</gene>
<protein>
    <submittedName>
        <fullName evidence="2">Uncharacterized protein</fullName>
    </submittedName>
</protein>
<accession>A0ABQ3F438</accession>
<dbReference type="EMBL" id="BMVP01000018">
    <property type="protein sequence ID" value="GHB80793.1"/>
    <property type="molecule type" value="Genomic_DNA"/>
</dbReference>
<proteinExistence type="predicted"/>